<feature type="compositionally biased region" description="Acidic residues" evidence="2">
    <location>
        <begin position="396"/>
        <end position="406"/>
    </location>
</feature>
<feature type="compositionally biased region" description="Basic and acidic residues" evidence="2">
    <location>
        <begin position="254"/>
        <end position="273"/>
    </location>
</feature>
<organism evidence="3 4">
    <name type="scientific">Effrenium voratum</name>
    <dbReference type="NCBI Taxonomy" id="2562239"/>
    <lineage>
        <taxon>Eukaryota</taxon>
        <taxon>Sar</taxon>
        <taxon>Alveolata</taxon>
        <taxon>Dinophyceae</taxon>
        <taxon>Suessiales</taxon>
        <taxon>Symbiodiniaceae</taxon>
        <taxon>Effrenium</taxon>
    </lineage>
</organism>
<feature type="region of interest" description="Disordered" evidence="2">
    <location>
        <begin position="315"/>
        <end position="348"/>
    </location>
</feature>
<feature type="compositionally biased region" description="Basic residues" evidence="2">
    <location>
        <begin position="202"/>
        <end position="213"/>
    </location>
</feature>
<keyword evidence="1" id="KW-0175">Coiled coil</keyword>
<evidence type="ECO:0000313" key="4">
    <source>
        <dbReference type="Proteomes" id="UP001178507"/>
    </source>
</evidence>
<proteinExistence type="predicted"/>
<feature type="non-terminal residue" evidence="3">
    <location>
        <position position="1316"/>
    </location>
</feature>
<feature type="coiled-coil region" evidence="1">
    <location>
        <begin position="997"/>
        <end position="1032"/>
    </location>
</feature>
<feature type="region of interest" description="Disordered" evidence="2">
    <location>
        <begin position="387"/>
        <end position="409"/>
    </location>
</feature>
<sequence>MPRWLKARLSRQQIKEMQEKRAEEVRRRVESTGNFSFEDETFRKFPQASDAQKEDFPHALASFYSWQMADKTHKSAVSYMKQVKMLMERFQFRLDVMATEEFHAAVRKTQENQKCNNLIAAALKKYQAFMQERKTDAWEAKATSCDERFRLNFKNSGRREAAPSGRSLLTAHFGPTKRAREEPEKPIPAAAVPPEAEDASKTKKRKARAKVKPAKACAQISPSKPLTGHAGGFFQISRSTDSPPPKTTEPAEVTPEKTAMEQSDKEATPEQQKELAGLRQSIQQAVKLKLYGKAKLLHHRLLARCREIGCAVPRASQPAAGRKGNRKEKPGKTPKDEDAGNEPEGEPMDRISFARGILQEKFPLQFPQDAAEDDSEIIPNERWDVVASSRKRKEEAEDEHEEEDGQTEAQELKKALSSIPDASYEDIDRFPAVAATFKQWLQKQKRLQDDAENAVKVLYDLFLQDEKSLDAMAKAPYLKAVAKEPSHESSIKLFASFWTKHKGPWSLVERIERKAEVRMRIRHAIPESWALRIVQRAHKEDLVILTSPQGGKHFEEASKFAELPALQSEDFARERQRQAEMDKTERERLELDRLAKAKAEKGDREKARITKASAEVVQVVKDMMTGTEDARDAALRAVLRQHFGCRSCGRLRSRAIESAREADGWSTYDDVPNATEEDIEQYPRVLVTYYQQGYPYMTGVRRLMELYKKKAWHMASAEFQRLVRMDPENARCNGFLNSAILYLRKFRENGGFDQLLDTSDMDPVKLQSIFTPDFERESCKVQENFDDLQVEVPLELVMADATSKWRSELQEKLDDDGYLLEDVDARGQRPVALSVALLPNATDQEWGLWPRILAKYESYCKQESEEEKPIRREAEANDLFLAMKELVEHHGKSPDAMASRKYLKIVRATYSGSCANKDRAAALAKFGDFWAAHKDTEFPEPKVHTMAALKYKLIDRQLLEKAKKLASDWQLPEGWAVKLGKDGRLMKVTGPGKMEIYHSKEAALQAVEAKAKRQAEEAKAAHQQMISAKETNLQKQLAKAVQEENYELAEELQKKAAGSAELQPSRPGAMQIVARCAKELGKKRGVKNYALKRQAKEAKTPKARKALGLRHEQKQQVARSELTLRAGEWRLQGVRANGELWPLSADALEALGSEAAVLVLVYVDEEVRDRKRRRIIEDWGLDDTWTVTVRYRLSGDQVTAKRADGNVFLSKHEVACAHDREAIEKIRPAAAQRVKEIESFLGWCKQGQLWELEVKDQAVGISGLYQQQGESYHKVRCLAEADAVQVRRAGGIWQFVDGEGQILAESASSPFANLHM</sequence>
<evidence type="ECO:0000313" key="3">
    <source>
        <dbReference type="EMBL" id="CAJ1400582.1"/>
    </source>
</evidence>
<feature type="compositionally biased region" description="Basic and acidic residues" evidence="2">
    <location>
        <begin position="327"/>
        <end position="338"/>
    </location>
</feature>
<reference evidence="3" key="1">
    <citation type="submission" date="2023-08" db="EMBL/GenBank/DDBJ databases">
        <authorList>
            <person name="Chen Y."/>
            <person name="Shah S."/>
            <person name="Dougan E. K."/>
            <person name="Thang M."/>
            <person name="Chan C."/>
        </authorList>
    </citation>
    <scope>NUCLEOTIDE SEQUENCE</scope>
</reference>
<evidence type="ECO:0000256" key="1">
    <source>
        <dbReference type="SAM" id="Coils"/>
    </source>
</evidence>
<name>A0AA36NB05_9DINO</name>
<gene>
    <name evidence="3" type="ORF">EVOR1521_LOCUS23897</name>
</gene>
<keyword evidence="4" id="KW-1185">Reference proteome</keyword>
<protein>
    <submittedName>
        <fullName evidence="3">Uncharacterized protein</fullName>
    </submittedName>
</protein>
<dbReference type="Proteomes" id="UP001178507">
    <property type="component" value="Unassembled WGS sequence"/>
</dbReference>
<accession>A0AA36NB05</accession>
<comment type="caution">
    <text evidence="3">The sequence shown here is derived from an EMBL/GenBank/DDBJ whole genome shotgun (WGS) entry which is preliminary data.</text>
</comment>
<evidence type="ECO:0000256" key="2">
    <source>
        <dbReference type="SAM" id="MobiDB-lite"/>
    </source>
</evidence>
<feature type="region of interest" description="Disordered" evidence="2">
    <location>
        <begin position="156"/>
        <end position="276"/>
    </location>
</feature>
<dbReference type="EMBL" id="CAUJNA010003378">
    <property type="protein sequence ID" value="CAJ1400582.1"/>
    <property type="molecule type" value="Genomic_DNA"/>
</dbReference>